<dbReference type="FunFam" id="3.40.50.300:FF:000527">
    <property type="entry name" value="Tyrosine-protein kinase etk"/>
    <property type="match status" value="1"/>
</dbReference>
<feature type="domain" description="AAA" evidence="11">
    <location>
        <begin position="278"/>
        <end position="419"/>
    </location>
</feature>
<dbReference type="OrthoDB" id="9812433at2"/>
<dbReference type="GO" id="GO:0004715">
    <property type="term" value="F:non-membrane spanning protein tyrosine kinase activity"/>
    <property type="evidence" value="ECO:0007669"/>
    <property type="project" value="UniProtKB-EC"/>
</dbReference>
<evidence type="ECO:0000256" key="3">
    <source>
        <dbReference type="ARBA" id="ARBA00022679"/>
    </source>
</evidence>
<feature type="transmembrane region" description="Helical" evidence="10">
    <location>
        <begin position="191"/>
        <end position="210"/>
    </location>
</feature>
<evidence type="ECO:0000256" key="4">
    <source>
        <dbReference type="ARBA" id="ARBA00022741"/>
    </source>
</evidence>
<evidence type="ECO:0000256" key="2">
    <source>
        <dbReference type="ARBA" id="ARBA00011903"/>
    </source>
</evidence>
<keyword evidence="3 12" id="KW-0808">Transferase</keyword>
<keyword evidence="5" id="KW-0418">Kinase</keyword>
<dbReference type="InterPro" id="IPR050445">
    <property type="entry name" value="Bact_polysacc_biosynth/exp"/>
</dbReference>
<protein>
    <recommendedName>
        <fullName evidence="2">non-specific protein-tyrosine kinase</fullName>
        <ecNumber evidence="2">2.7.10.2</ecNumber>
    </recommendedName>
</protein>
<dbReference type="GO" id="GO:0005524">
    <property type="term" value="F:ATP binding"/>
    <property type="evidence" value="ECO:0007669"/>
    <property type="project" value="UniProtKB-KW"/>
</dbReference>
<keyword evidence="7" id="KW-0829">Tyrosine-protein kinase</keyword>
<keyword evidence="6" id="KW-0067">ATP-binding</keyword>
<dbReference type="EMBL" id="SDPP02000001">
    <property type="protein sequence ID" value="KAA1379833.1"/>
    <property type="molecule type" value="Genomic_DNA"/>
</dbReference>
<dbReference type="AlphaFoldDB" id="A0A641ARK1"/>
<dbReference type="PANTHER" id="PTHR32309">
    <property type="entry name" value="TYROSINE-PROTEIN KINASE"/>
    <property type="match status" value="1"/>
</dbReference>
<dbReference type="InterPro" id="IPR005702">
    <property type="entry name" value="Wzc-like_C"/>
</dbReference>
<dbReference type="GO" id="GO:0005886">
    <property type="term" value="C:plasma membrane"/>
    <property type="evidence" value="ECO:0007669"/>
    <property type="project" value="TreeGrafter"/>
</dbReference>
<feature type="region of interest" description="Disordered" evidence="9">
    <location>
        <begin position="1"/>
        <end position="34"/>
    </location>
</feature>
<evidence type="ECO:0000256" key="8">
    <source>
        <dbReference type="ARBA" id="ARBA00051245"/>
    </source>
</evidence>
<evidence type="ECO:0000313" key="12">
    <source>
        <dbReference type="EMBL" id="KAA1379833.1"/>
    </source>
</evidence>
<sequence>MKPVTPRTRTETRPGAGSLWSLDTRKDRGVSQTRRASPVLSRWPSIVVLTLLGVGAAALVLSLVTPRYAAHADVLVSPPEAQSTSAPAERTVASYAEVLGGRTTAADVVDALALDRSVRSVDGDLSAAVVDGTAVLRVTATSTDADESARISQAAADAFVTWVKQQKTTLTASVVSTAVPPTTPASPARPLWLVLGGLLGLLVGVTAAVLRQRADHSIRSPAELEEVAGAPVLGAIAYDKAATDTPLITSLGTHHPRFEAVRILRTNLQFVDIDHDHKVITVTSAVPGEGKSTTACNLAIALAQTGVRVALVEGDLRRPRVAEYLSLERSVGLTTVLVGRVALEAGLQQASTPGLDVLTSGALPPNPSEILQTSVMSAVVADLREAYDIVLIDAPPLLPVTDASLLASISDGALLVVRHGDTGREAVASAVGRLEAVGARVLGTVLTMAPVKELARTGYGYGYGYGPEFFSRATGEPKARGGARRTRRTE</sequence>
<keyword evidence="13" id="KW-1185">Reference proteome</keyword>
<evidence type="ECO:0000256" key="9">
    <source>
        <dbReference type="SAM" id="MobiDB-lite"/>
    </source>
</evidence>
<dbReference type="Proteomes" id="UP001515100">
    <property type="component" value="Unassembled WGS sequence"/>
</dbReference>
<keyword evidence="10" id="KW-0812">Transmembrane</keyword>
<keyword evidence="10" id="KW-0472">Membrane</keyword>
<evidence type="ECO:0000256" key="6">
    <source>
        <dbReference type="ARBA" id="ARBA00022840"/>
    </source>
</evidence>
<dbReference type="GO" id="GO:0042802">
    <property type="term" value="F:identical protein binding"/>
    <property type="evidence" value="ECO:0007669"/>
    <property type="project" value="UniProtKB-ARBA"/>
</dbReference>
<evidence type="ECO:0000256" key="1">
    <source>
        <dbReference type="ARBA" id="ARBA00007316"/>
    </source>
</evidence>
<evidence type="ECO:0000313" key="13">
    <source>
        <dbReference type="Proteomes" id="UP001515100"/>
    </source>
</evidence>
<name>A0A641ARK1_9ACTN</name>
<dbReference type="InterPro" id="IPR025669">
    <property type="entry name" value="AAA_dom"/>
</dbReference>
<dbReference type="CDD" id="cd05387">
    <property type="entry name" value="BY-kinase"/>
    <property type="match status" value="1"/>
</dbReference>
<evidence type="ECO:0000256" key="7">
    <source>
        <dbReference type="ARBA" id="ARBA00023137"/>
    </source>
</evidence>
<dbReference type="Gene3D" id="3.40.50.300">
    <property type="entry name" value="P-loop containing nucleotide triphosphate hydrolases"/>
    <property type="match status" value="1"/>
</dbReference>
<dbReference type="EC" id="2.7.10.2" evidence="2"/>
<gene>
    <name evidence="12" type="ORF">ESP62_001050</name>
</gene>
<comment type="similarity">
    <text evidence="1">Belongs to the CpsD/CapB family.</text>
</comment>
<accession>A0A641ARK1</accession>
<organism evidence="12 13">
    <name type="scientific">Aeromicrobium fastidiosum</name>
    <dbReference type="NCBI Taxonomy" id="52699"/>
    <lineage>
        <taxon>Bacteria</taxon>
        <taxon>Bacillati</taxon>
        <taxon>Actinomycetota</taxon>
        <taxon>Actinomycetes</taxon>
        <taxon>Propionibacteriales</taxon>
        <taxon>Nocardioidaceae</taxon>
        <taxon>Aeromicrobium</taxon>
    </lineage>
</organism>
<evidence type="ECO:0000256" key="10">
    <source>
        <dbReference type="SAM" id="Phobius"/>
    </source>
</evidence>
<comment type="caution">
    <text evidence="12">The sequence shown here is derived from an EMBL/GenBank/DDBJ whole genome shotgun (WGS) entry which is preliminary data.</text>
</comment>
<comment type="catalytic activity">
    <reaction evidence="8">
        <text>L-tyrosyl-[protein] + ATP = O-phospho-L-tyrosyl-[protein] + ADP + H(+)</text>
        <dbReference type="Rhea" id="RHEA:10596"/>
        <dbReference type="Rhea" id="RHEA-COMP:10136"/>
        <dbReference type="Rhea" id="RHEA-COMP:20101"/>
        <dbReference type="ChEBI" id="CHEBI:15378"/>
        <dbReference type="ChEBI" id="CHEBI:30616"/>
        <dbReference type="ChEBI" id="CHEBI:46858"/>
        <dbReference type="ChEBI" id="CHEBI:61978"/>
        <dbReference type="ChEBI" id="CHEBI:456216"/>
        <dbReference type="EC" id="2.7.10.2"/>
    </reaction>
</comment>
<dbReference type="InterPro" id="IPR027417">
    <property type="entry name" value="P-loop_NTPase"/>
</dbReference>
<dbReference type="PANTHER" id="PTHR32309:SF13">
    <property type="entry name" value="FERRIC ENTEROBACTIN TRANSPORT PROTEIN FEPE"/>
    <property type="match status" value="1"/>
</dbReference>
<dbReference type="NCBIfam" id="TIGR01007">
    <property type="entry name" value="eps_fam"/>
    <property type="match status" value="1"/>
</dbReference>
<keyword evidence="10" id="KW-1133">Transmembrane helix</keyword>
<dbReference type="Pfam" id="PF13614">
    <property type="entry name" value="AAA_31"/>
    <property type="match status" value="1"/>
</dbReference>
<keyword evidence="4" id="KW-0547">Nucleotide-binding</keyword>
<evidence type="ECO:0000259" key="11">
    <source>
        <dbReference type="Pfam" id="PF13614"/>
    </source>
</evidence>
<proteinExistence type="inferred from homology"/>
<dbReference type="SUPFAM" id="SSF52540">
    <property type="entry name" value="P-loop containing nucleoside triphosphate hydrolases"/>
    <property type="match status" value="1"/>
</dbReference>
<evidence type="ECO:0000256" key="5">
    <source>
        <dbReference type="ARBA" id="ARBA00022777"/>
    </source>
</evidence>
<reference evidence="12" key="1">
    <citation type="submission" date="2019-09" db="EMBL/GenBank/DDBJ databases">
        <authorList>
            <person name="Li J."/>
        </authorList>
    </citation>
    <scope>NUCLEOTIDE SEQUENCE [LARGE SCALE GENOMIC DNA]</scope>
    <source>
        <strain evidence="12">NRBC 14897</strain>
    </source>
</reference>
<feature type="transmembrane region" description="Helical" evidence="10">
    <location>
        <begin position="43"/>
        <end position="64"/>
    </location>
</feature>